<gene>
    <name evidence="2" type="ORF">NEMBOFW57_007504</name>
</gene>
<dbReference type="CDD" id="cd00167">
    <property type="entry name" value="SANT"/>
    <property type="match status" value="1"/>
</dbReference>
<dbReference type="GO" id="GO:0000182">
    <property type="term" value="F:rDNA binding"/>
    <property type="evidence" value="ECO:0007669"/>
    <property type="project" value="TreeGrafter"/>
</dbReference>
<accession>A0AAD4EUW7</accession>
<feature type="compositionally biased region" description="Basic and acidic residues" evidence="1">
    <location>
        <begin position="298"/>
        <end position="308"/>
    </location>
</feature>
<feature type="compositionally biased region" description="Acidic residues" evidence="1">
    <location>
        <begin position="318"/>
        <end position="328"/>
    </location>
</feature>
<sequence>MDLDQSGDHGDRSDQDTSRLRDSVSMVIRQLQQPQTARAHSDEIPESDEGEVENHASGESDSNDNLEYETGDQDDLDRIPPRRPSVSSDGSHYNPSVASSEPDLALPDDHSSLRAEPNTQEHFFPPQTPKRPLSPYSTVPPPPSHWSSPRNKRSRSPSPRPLKRLKPTPFNHAYLALLNEDILDASARFTSQDANDNDAHPLPPSQIGLAAWTAPEKALLFSALARLGADDPARVAARVRTKSALEVAAYLSLLRDAAARREAGALVVPADVPAAVELSQACCAALEEAADAVAARQEAHEEGVEKGRGTMVTGRQTEEEEEEEEEKDGEGGMKSGALFRVRAWLGLSERVFMNASVDEYNWDKVAGGASAVRATALEDFYALAVEVTRRLVAATIFVGEARVKARRQLYPDARKRVWIQDVEAAALSLGLPTNSRQFWAKCARRLRLDVYDVDNGDLGGWDGEGEQAPMSYDEVERALGLELESTETPRDGESDSEEEEEEDQIDDEMESVSGSDQGSVELGAGTTYADELEAPLPRQDKAEKGAIKREMNEILVHSALEYPKSGTARGILRNRIRAEREHEAYADELDARASYYEEKRLWAMLDRQPPMELARPDISENAPTSTKRGVDELIEGFSRKPGDWRSKLEAFPSSWEMEYALSKEEKARPVAGTESGNEI</sequence>
<dbReference type="GO" id="GO:0042790">
    <property type="term" value="P:nucleolar large rRNA transcription by RNA polymerase I"/>
    <property type="evidence" value="ECO:0007669"/>
    <property type="project" value="InterPro"/>
</dbReference>
<feature type="compositionally biased region" description="Acidic residues" evidence="1">
    <location>
        <begin position="494"/>
        <end position="510"/>
    </location>
</feature>
<dbReference type="GO" id="GO:0001181">
    <property type="term" value="F:RNA polymerase I general transcription initiation factor activity"/>
    <property type="evidence" value="ECO:0007669"/>
    <property type="project" value="TreeGrafter"/>
</dbReference>
<dbReference type="EMBL" id="JAHCVI010000003">
    <property type="protein sequence ID" value="KAG7287984.1"/>
    <property type="molecule type" value="Genomic_DNA"/>
</dbReference>
<evidence type="ECO:0008006" key="4">
    <source>
        <dbReference type="Google" id="ProtNLM"/>
    </source>
</evidence>
<dbReference type="InterPro" id="IPR001005">
    <property type="entry name" value="SANT/Myb"/>
</dbReference>
<dbReference type="PANTHER" id="PTHR28079:SF1">
    <property type="entry name" value="RNA POLYMERASE I-SPECIFIC TRANSCRIPTION INITIATION FACTOR RRN5"/>
    <property type="match status" value="1"/>
</dbReference>
<feature type="region of interest" description="Disordered" evidence="1">
    <location>
        <begin position="298"/>
        <end position="333"/>
    </location>
</feature>
<protein>
    <recommendedName>
        <fullName evidence="4">Myb-like domain-containing protein</fullName>
    </recommendedName>
</protein>
<name>A0AAD4EUW7_9PEZI</name>
<evidence type="ECO:0000313" key="2">
    <source>
        <dbReference type="EMBL" id="KAG7287984.1"/>
    </source>
</evidence>
<dbReference type="PANTHER" id="PTHR28079">
    <property type="entry name" value="RNA POLYMERASE I-SPECIFIC TRANSCRIPTION INITIATION FACTOR RRN5"/>
    <property type="match status" value="1"/>
</dbReference>
<dbReference type="InterPro" id="IPR039601">
    <property type="entry name" value="Rrn5"/>
</dbReference>
<proteinExistence type="predicted"/>
<feature type="compositionally biased region" description="Acidic residues" evidence="1">
    <location>
        <begin position="61"/>
        <end position="75"/>
    </location>
</feature>
<evidence type="ECO:0000313" key="3">
    <source>
        <dbReference type="Proteomes" id="UP001197093"/>
    </source>
</evidence>
<feature type="region of interest" description="Disordered" evidence="1">
    <location>
        <begin position="1"/>
        <end position="167"/>
    </location>
</feature>
<feature type="compositionally biased region" description="Polar residues" evidence="1">
    <location>
        <begin position="85"/>
        <end position="99"/>
    </location>
</feature>
<dbReference type="AlphaFoldDB" id="A0AAD4EUW7"/>
<keyword evidence="3" id="KW-1185">Reference proteome</keyword>
<dbReference type="GO" id="GO:0006361">
    <property type="term" value="P:transcription initiation at RNA polymerase I promoter"/>
    <property type="evidence" value="ECO:0007669"/>
    <property type="project" value="TreeGrafter"/>
</dbReference>
<feature type="compositionally biased region" description="Basic and acidic residues" evidence="1">
    <location>
        <begin position="1"/>
        <end position="22"/>
    </location>
</feature>
<reference evidence="2" key="1">
    <citation type="submission" date="2023-02" db="EMBL/GenBank/DDBJ databases">
        <authorList>
            <person name="Palmer J.M."/>
        </authorList>
    </citation>
    <scope>NUCLEOTIDE SEQUENCE</scope>
    <source>
        <strain evidence="2">FW57</strain>
    </source>
</reference>
<feature type="region of interest" description="Disordered" evidence="1">
    <location>
        <begin position="481"/>
        <end position="522"/>
    </location>
</feature>
<dbReference type="GO" id="GO:0000500">
    <property type="term" value="C:RNA polymerase I upstream activating factor complex"/>
    <property type="evidence" value="ECO:0007669"/>
    <property type="project" value="InterPro"/>
</dbReference>
<feature type="compositionally biased region" description="Basic residues" evidence="1">
    <location>
        <begin position="150"/>
        <end position="166"/>
    </location>
</feature>
<dbReference type="Proteomes" id="UP001197093">
    <property type="component" value="Unassembled WGS sequence"/>
</dbReference>
<evidence type="ECO:0000256" key="1">
    <source>
        <dbReference type="SAM" id="MobiDB-lite"/>
    </source>
</evidence>
<comment type="caution">
    <text evidence="2">The sequence shown here is derived from an EMBL/GenBank/DDBJ whole genome shotgun (WGS) entry which is preliminary data.</text>
</comment>
<organism evidence="2 3">
    <name type="scientific">Staphylotrichum longicolle</name>
    <dbReference type="NCBI Taxonomy" id="669026"/>
    <lineage>
        <taxon>Eukaryota</taxon>
        <taxon>Fungi</taxon>
        <taxon>Dikarya</taxon>
        <taxon>Ascomycota</taxon>
        <taxon>Pezizomycotina</taxon>
        <taxon>Sordariomycetes</taxon>
        <taxon>Sordariomycetidae</taxon>
        <taxon>Sordariales</taxon>
        <taxon>Chaetomiaceae</taxon>
        <taxon>Staphylotrichum</taxon>
    </lineage>
</organism>